<dbReference type="RefSeq" id="WP_211435438.1">
    <property type="nucleotide sequence ID" value="NZ_FOEE01000001.1"/>
</dbReference>
<reference evidence="3" key="1">
    <citation type="submission" date="2016-10" db="EMBL/GenBank/DDBJ databases">
        <authorList>
            <person name="Varghese N."/>
            <person name="Submissions S."/>
        </authorList>
    </citation>
    <scope>NUCLEOTIDE SEQUENCE [LARGE SCALE GENOMIC DNA]</scope>
    <source>
        <strain evidence="3">DSM 45413</strain>
    </source>
</reference>
<dbReference type="PANTHER" id="PTHR42870:SF1">
    <property type="entry name" value="NON-SPECIFIC LIPID-TRANSFER PROTEIN-LIKE 2"/>
    <property type="match status" value="1"/>
</dbReference>
<dbReference type="Pfam" id="PF22691">
    <property type="entry name" value="Thiolase_C_1"/>
    <property type="match status" value="1"/>
</dbReference>
<dbReference type="InterPro" id="IPR055140">
    <property type="entry name" value="Thiolase_C_2"/>
</dbReference>
<dbReference type="InterPro" id="IPR016039">
    <property type="entry name" value="Thiolase-like"/>
</dbReference>
<keyword evidence="2" id="KW-0808">Transferase</keyword>
<dbReference type="CDD" id="cd00829">
    <property type="entry name" value="SCP-x_thiolase"/>
    <property type="match status" value="1"/>
</dbReference>
<dbReference type="AlphaFoldDB" id="A0A1H8Q3H7"/>
<accession>A0A1H8Q3H7</accession>
<proteinExistence type="predicted"/>
<evidence type="ECO:0000313" key="3">
    <source>
        <dbReference type="Proteomes" id="UP000198960"/>
    </source>
</evidence>
<dbReference type="GO" id="GO:0016746">
    <property type="term" value="F:acyltransferase activity"/>
    <property type="evidence" value="ECO:0007669"/>
    <property type="project" value="InterPro"/>
</dbReference>
<dbReference type="PANTHER" id="PTHR42870">
    <property type="entry name" value="ACETYL-COA C-ACETYLTRANSFERASE"/>
    <property type="match status" value="1"/>
</dbReference>
<dbReference type="EMBL" id="FOEE01000001">
    <property type="protein sequence ID" value="SEO48750.1"/>
    <property type="molecule type" value="Genomic_DNA"/>
</dbReference>
<dbReference type="STRING" id="673521.SAMN05660991_00548"/>
<keyword evidence="3" id="KW-1185">Reference proteome</keyword>
<evidence type="ECO:0000259" key="1">
    <source>
        <dbReference type="Pfam" id="PF22691"/>
    </source>
</evidence>
<organism evidence="2 3">
    <name type="scientific">Trujillonella endophytica</name>
    <dbReference type="NCBI Taxonomy" id="673521"/>
    <lineage>
        <taxon>Bacteria</taxon>
        <taxon>Bacillati</taxon>
        <taxon>Actinomycetota</taxon>
        <taxon>Actinomycetes</taxon>
        <taxon>Geodermatophilales</taxon>
        <taxon>Geodermatophilaceae</taxon>
        <taxon>Trujillonella</taxon>
    </lineage>
</organism>
<protein>
    <submittedName>
        <fullName evidence="2">Acetyl-CoA acetyltransferase</fullName>
    </submittedName>
</protein>
<gene>
    <name evidence="2" type="ORF">SAMN05660991_00548</name>
</gene>
<dbReference type="Proteomes" id="UP000198960">
    <property type="component" value="Unassembled WGS sequence"/>
</dbReference>
<dbReference type="SUPFAM" id="SSF53901">
    <property type="entry name" value="Thiolase-like"/>
    <property type="match status" value="2"/>
</dbReference>
<dbReference type="Gene3D" id="3.40.47.10">
    <property type="match status" value="1"/>
</dbReference>
<evidence type="ECO:0000313" key="2">
    <source>
        <dbReference type="EMBL" id="SEO48750.1"/>
    </source>
</evidence>
<feature type="domain" description="Thiolase C-terminal" evidence="1">
    <location>
        <begin position="259"/>
        <end position="401"/>
    </location>
</feature>
<name>A0A1H8Q3H7_9ACTN</name>
<sequence>MDSRPGAGDRPPLRARLVGAAEYPARRFSQAPTATTLEQAADLVLLALADAGLTLADLDGLSVRGVYVSDQFLPATVAEYLGVRLRFGDAPDLGGATAAGMVWRAGAAIERGVADVVVCVYPGNYPPPAPDGDWRSFGASSYLPGSPQAEFEIPLGHLGQNVPYALIAQRYAHERGYDPRAMARLVVQQRRNACANPAAITFGQPVTEDDVLASRMIAPPLRLLEIVRPVRGGAAVVLASPAVAARTRSRPVELAGYGEGIATKSPHWARDLLDVPLREAAATAFAMAGVGPADVDAAQVYDCYTIAVLLALEAAGFCPAGEGMEFLRTRGFGPGGDFPLNTNGGQLGFGQAGGAGGMTHVVEGYRQAAGRCGHRQVPGCGTVFVSGNGGVMSEQVALVLRAAA</sequence>